<feature type="domain" description="CN hydrolase" evidence="10">
    <location>
        <begin position="5"/>
        <end position="245"/>
    </location>
</feature>
<feature type="active site" description="Nucleophile; for glutaminase activity" evidence="7">
    <location>
        <position position="149"/>
    </location>
</feature>
<dbReference type="GO" id="GO:0004359">
    <property type="term" value="F:glutaminase activity"/>
    <property type="evidence" value="ECO:0007669"/>
    <property type="project" value="InterPro"/>
</dbReference>
<evidence type="ECO:0000256" key="4">
    <source>
        <dbReference type="ARBA" id="ARBA00022741"/>
    </source>
</evidence>
<dbReference type="NCBIfam" id="TIGR00552">
    <property type="entry name" value="nadE"/>
    <property type="match status" value="1"/>
</dbReference>
<comment type="similarity">
    <text evidence="2 7 8">In the C-terminal section; belongs to the NAD synthetase family.</text>
</comment>
<dbReference type="EC" id="6.3.5.1" evidence="7 8"/>
<comment type="caution">
    <text evidence="7">Lacks conserved residue(s) required for the propagation of feature annotation.</text>
</comment>
<dbReference type="Pfam" id="PF02540">
    <property type="entry name" value="NAD_synthase"/>
    <property type="match status" value="1"/>
</dbReference>
<evidence type="ECO:0000256" key="5">
    <source>
        <dbReference type="ARBA" id="ARBA00022840"/>
    </source>
</evidence>
<comment type="similarity">
    <text evidence="9">Belongs to the NAD synthetase family.</text>
</comment>
<dbReference type="PROSITE" id="PS50263">
    <property type="entry name" value="CN_HYDROLASE"/>
    <property type="match status" value="1"/>
</dbReference>
<dbReference type="GO" id="GO:0009435">
    <property type="term" value="P:NAD+ biosynthetic process"/>
    <property type="evidence" value="ECO:0007669"/>
    <property type="project" value="UniProtKB-UniRule"/>
</dbReference>
<evidence type="ECO:0000256" key="6">
    <source>
        <dbReference type="ARBA" id="ARBA00023027"/>
    </source>
</evidence>
<organism evidence="11 12">
    <name type="scientific">Sulfitobacter brevis</name>
    <dbReference type="NCBI Taxonomy" id="74348"/>
    <lineage>
        <taxon>Bacteria</taxon>
        <taxon>Pseudomonadati</taxon>
        <taxon>Pseudomonadota</taxon>
        <taxon>Alphaproteobacteria</taxon>
        <taxon>Rhodobacterales</taxon>
        <taxon>Roseobacteraceae</taxon>
        <taxon>Sulfitobacter</taxon>
    </lineage>
</organism>
<keyword evidence="4 7" id="KW-0547">Nucleotide-binding</keyword>
<dbReference type="GO" id="GO:0005737">
    <property type="term" value="C:cytoplasm"/>
    <property type="evidence" value="ECO:0007669"/>
    <property type="project" value="InterPro"/>
</dbReference>
<dbReference type="PIRSF" id="PIRSF006630">
    <property type="entry name" value="NADS_GAT"/>
    <property type="match status" value="1"/>
</dbReference>
<evidence type="ECO:0000256" key="2">
    <source>
        <dbReference type="ARBA" id="ARBA00007145"/>
    </source>
</evidence>
<dbReference type="InterPro" id="IPR022310">
    <property type="entry name" value="NAD/GMP_synthase"/>
</dbReference>
<evidence type="ECO:0000256" key="7">
    <source>
        <dbReference type="HAMAP-Rule" id="MF_02090"/>
    </source>
</evidence>
<dbReference type="UniPathway" id="UPA00253">
    <property type="reaction ID" value="UER00334"/>
</dbReference>
<evidence type="ECO:0000256" key="1">
    <source>
        <dbReference type="ARBA" id="ARBA00005188"/>
    </source>
</evidence>
<keyword evidence="5 7" id="KW-0067">ATP-binding</keyword>
<feature type="active site" description="Proton acceptor; for glutaminase activity" evidence="7">
    <location>
        <position position="45"/>
    </location>
</feature>
<dbReference type="EMBL" id="FOMW01000004">
    <property type="protein sequence ID" value="SFE04726.1"/>
    <property type="molecule type" value="Genomic_DNA"/>
</dbReference>
<feature type="binding site" evidence="7">
    <location>
        <position position="175"/>
    </location>
    <ligand>
        <name>L-glutamine</name>
        <dbReference type="ChEBI" id="CHEBI:58359"/>
    </ligand>
</feature>
<feature type="binding site" evidence="7">
    <location>
        <position position="181"/>
    </location>
    <ligand>
        <name>L-glutamine</name>
        <dbReference type="ChEBI" id="CHEBI:58359"/>
    </ligand>
</feature>
<evidence type="ECO:0000313" key="12">
    <source>
        <dbReference type="Proteomes" id="UP000198977"/>
    </source>
</evidence>
<feature type="binding site" evidence="7">
    <location>
        <position position="402"/>
    </location>
    <ligand>
        <name>deamido-NAD(+)</name>
        <dbReference type="ChEBI" id="CHEBI:58437"/>
        <note>ligand shared between two neighboring subunits</note>
    </ligand>
</feature>
<keyword evidence="12" id="KW-1185">Reference proteome</keyword>
<feature type="active site" description="For glutaminase activity" evidence="7">
    <location>
        <position position="113"/>
    </location>
</feature>
<dbReference type="HAMAP" id="MF_02090">
    <property type="entry name" value="NadE_glutamine_dep"/>
    <property type="match status" value="1"/>
</dbReference>
<dbReference type="SUPFAM" id="SSF56317">
    <property type="entry name" value="Carbon-nitrogen hydrolase"/>
    <property type="match status" value="1"/>
</dbReference>
<dbReference type="Pfam" id="PF00795">
    <property type="entry name" value="CN_hydrolase"/>
    <property type="match status" value="1"/>
</dbReference>
<protein>
    <recommendedName>
        <fullName evidence="7 8">Glutamine-dependent NAD(+) synthetase</fullName>
        <ecNumber evidence="7 8">6.3.5.1</ecNumber>
    </recommendedName>
    <alternativeName>
        <fullName evidence="7 8">NAD(+) synthase [glutamine-hydrolyzing]</fullName>
    </alternativeName>
</protein>
<dbReference type="STRING" id="74348.SAMN04488523_104311"/>
<dbReference type="InterPro" id="IPR003694">
    <property type="entry name" value="NAD_synthase"/>
</dbReference>
<comment type="catalytic activity">
    <reaction evidence="7 8">
        <text>deamido-NAD(+) + L-glutamine + ATP + H2O = L-glutamate + AMP + diphosphate + NAD(+) + H(+)</text>
        <dbReference type="Rhea" id="RHEA:24384"/>
        <dbReference type="ChEBI" id="CHEBI:15377"/>
        <dbReference type="ChEBI" id="CHEBI:15378"/>
        <dbReference type="ChEBI" id="CHEBI:29985"/>
        <dbReference type="ChEBI" id="CHEBI:30616"/>
        <dbReference type="ChEBI" id="CHEBI:33019"/>
        <dbReference type="ChEBI" id="CHEBI:57540"/>
        <dbReference type="ChEBI" id="CHEBI:58359"/>
        <dbReference type="ChEBI" id="CHEBI:58437"/>
        <dbReference type="ChEBI" id="CHEBI:456215"/>
        <dbReference type="EC" id="6.3.5.1"/>
    </reaction>
</comment>
<name>A0A1I1XBD5_9RHOB</name>
<dbReference type="InterPro" id="IPR014445">
    <property type="entry name" value="Gln-dep_NAD_synthase"/>
</dbReference>
<dbReference type="InterPro" id="IPR003010">
    <property type="entry name" value="C-N_Hydrolase"/>
</dbReference>
<evidence type="ECO:0000256" key="9">
    <source>
        <dbReference type="RuleBase" id="RU003811"/>
    </source>
</evidence>
<dbReference type="Gene3D" id="3.40.50.620">
    <property type="entry name" value="HUPs"/>
    <property type="match status" value="1"/>
</dbReference>
<dbReference type="AlphaFoldDB" id="A0A1I1XBD5"/>
<dbReference type="GO" id="GO:0003952">
    <property type="term" value="F:NAD+ synthase (glutamine-hydrolyzing) activity"/>
    <property type="evidence" value="ECO:0007669"/>
    <property type="project" value="UniProtKB-UniRule"/>
</dbReference>
<evidence type="ECO:0000259" key="10">
    <source>
        <dbReference type="PROSITE" id="PS50263"/>
    </source>
</evidence>
<dbReference type="Proteomes" id="UP000198977">
    <property type="component" value="Unassembled WGS sequence"/>
</dbReference>
<dbReference type="InterPro" id="IPR014729">
    <property type="entry name" value="Rossmann-like_a/b/a_fold"/>
</dbReference>
<dbReference type="PANTHER" id="PTHR23090">
    <property type="entry name" value="NH 3 /GLUTAMINE-DEPENDENT NAD + SYNTHETASE"/>
    <property type="match status" value="1"/>
</dbReference>
<dbReference type="SUPFAM" id="SSF52402">
    <property type="entry name" value="Adenine nucleotide alpha hydrolases-like"/>
    <property type="match status" value="1"/>
</dbReference>
<feature type="binding site" evidence="7">
    <location>
        <position position="521"/>
    </location>
    <ligand>
        <name>deamido-NAD(+)</name>
        <dbReference type="ChEBI" id="CHEBI:58437"/>
        <note>ligand shared between two neighboring subunits</note>
    </ligand>
</feature>
<dbReference type="Gene3D" id="3.60.110.10">
    <property type="entry name" value="Carbon-nitrogen hydrolase"/>
    <property type="match status" value="1"/>
</dbReference>
<sequence>MTDRFRITLGQLNPTVGDLAGNAALARDAWQQGKAAGADLVALPEMFISGYNAQDLVMKRAFQLDVMTHLEALAADCADGPALAIGAPWAEGAELFNAYLILKNGKIASRTLKHNLPNETVFDEVRIFDSGPLGGPYSVGNTRIGSPICEDAWHPDVAETLAETGAEFLLVPNGSPYYRDKMETRLNMMVARVIETGLPLIYLNMTGGQDDQVFDGASFALNPGGKLAMRLPAFDSTIAHVDLERGPEGWRVLQGDIAPQPDDLEQDYRVMVQGLRDYMKKTGFKKVLLGLSGGIDSAIVATIATDALGPDNVRCVMLPSEYTSQSSLDDAETLARTLGCQYDYVPISAGRQAIAETLAPLFKGTTPDLTEENIQSRLRGLLLMALSNKFGEMLLTTGNKSEVAVGYATIYGDMAGGYNPIKDMYKTRVFDSCRWRNEHHRDWMMGPEGAVIPGNIITKPPSAELRDDQKDSDSLPDYPVLDAILTILVDDDGSIADCVAAGFDRDVAKKVEHLIYISEYKRFQSAPGPRLTKGAFWLDRRYPIVNRWRDPS</sequence>
<dbReference type="FunFam" id="3.40.50.620:FF:000106">
    <property type="entry name" value="Glutamine-dependent NAD(+) synthetase"/>
    <property type="match status" value="1"/>
</dbReference>
<comment type="function">
    <text evidence="7">Catalyzes the ATP-dependent amidation of deamido-NAD to form NAD. Uses L-glutamine as a nitrogen source.</text>
</comment>
<comment type="pathway">
    <text evidence="1 7 8">Cofactor biosynthesis; NAD(+) biosynthesis; NAD(+) from deamido-NAD(+) (L-Gln route): step 1/1.</text>
</comment>
<gene>
    <name evidence="7" type="primary">nadE</name>
    <name evidence="11" type="ORF">SAMN04488523_104311</name>
</gene>
<dbReference type="GO" id="GO:0008795">
    <property type="term" value="F:NAD+ synthase activity"/>
    <property type="evidence" value="ECO:0007669"/>
    <property type="project" value="UniProtKB-UniRule"/>
</dbReference>
<evidence type="ECO:0000313" key="11">
    <source>
        <dbReference type="EMBL" id="SFE04726.1"/>
    </source>
</evidence>
<evidence type="ECO:0000256" key="3">
    <source>
        <dbReference type="ARBA" id="ARBA00022598"/>
    </source>
</evidence>
<keyword evidence="6 7" id="KW-0520">NAD</keyword>
<feature type="binding site" evidence="7">
    <location>
        <begin position="290"/>
        <end position="297"/>
    </location>
    <ligand>
        <name>ATP</name>
        <dbReference type="ChEBI" id="CHEBI:30616"/>
    </ligand>
</feature>
<dbReference type="CDD" id="cd00553">
    <property type="entry name" value="NAD_synthase"/>
    <property type="match status" value="1"/>
</dbReference>
<dbReference type="PANTHER" id="PTHR23090:SF9">
    <property type="entry name" value="GLUTAMINE-DEPENDENT NAD(+) SYNTHETASE"/>
    <property type="match status" value="1"/>
</dbReference>
<evidence type="ECO:0000256" key="8">
    <source>
        <dbReference type="PIRNR" id="PIRNR006630"/>
    </source>
</evidence>
<reference evidence="11 12" key="1">
    <citation type="submission" date="2016-10" db="EMBL/GenBank/DDBJ databases">
        <authorList>
            <person name="de Groot N.N."/>
        </authorList>
    </citation>
    <scope>NUCLEOTIDE SEQUENCE [LARGE SCALE GENOMIC DNA]</scope>
    <source>
        <strain evidence="11 12">DSM 11443</strain>
    </source>
</reference>
<dbReference type="GO" id="GO:0005524">
    <property type="term" value="F:ATP binding"/>
    <property type="evidence" value="ECO:0007669"/>
    <property type="project" value="UniProtKB-UniRule"/>
</dbReference>
<dbReference type="CDD" id="cd07570">
    <property type="entry name" value="GAT_Gln-NAD-synth"/>
    <property type="match status" value="1"/>
</dbReference>
<dbReference type="NCBIfam" id="NF010588">
    <property type="entry name" value="PRK13981.1"/>
    <property type="match status" value="1"/>
</dbReference>
<feature type="binding site" evidence="7">
    <location>
        <position position="373"/>
    </location>
    <ligand>
        <name>deamido-NAD(+)</name>
        <dbReference type="ChEBI" id="CHEBI:58437"/>
        <note>ligand shared between two neighboring subunits</note>
    </ligand>
</feature>
<feature type="binding site" evidence="7">
    <location>
        <position position="397"/>
    </location>
    <ligand>
        <name>ATP</name>
        <dbReference type="ChEBI" id="CHEBI:30616"/>
    </ligand>
</feature>
<dbReference type="RefSeq" id="WP_093923228.1">
    <property type="nucleotide sequence ID" value="NZ_FOMW01000004.1"/>
</dbReference>
<keyword evidence="3 7" id="KW-0436">Ligase</keyword>
<dbReference type="OrthoDB" id="9760188at2"/>
<dbReference type="InterPro" id="IPR036526">
    <property type="entry name" value="C-N_Hydrolase_sf"/>
</dbReference>
<accession>A0A1I1XBD5</accession>
<proteinExistence type="inferred from homology"/>